<reference evidence="1 2" key="1">
    <citation type="submission" date="2022-12" db="EMBL/GenBank/DDBJ databases">
        <title>Chromosome-level genome assembly of true bugs.</title>
        <authorList>
            <person name="Ma L."/>
            <person name="Li H."/>
        </authorList>
    </citation>
    <scope>NUCLEOTIDE SEQUENCE [LARGE SCALE GENOMIC DNA]</scope>
    <source>
        <strain evidence="1">Lab_2022b</strain>
    </source>
</reference>
<evidence type="ECO:0000313" key="1">
    <source>
        <dbReference type="EMBL" id="KAK9505411.1"/>
    </source>
</evidence>
<dbReference type="Proteomes" id="UP001461498">
    <property type="component" value="Unassembled WGS sequence"/>
</dbReference>
<sequence length="270" mass="27522">MFYNRQLPNVYGASHSLNLNNQVQSDVIGTSEELLHNRMLERSKRYTAAGAGILHGTGAGNVQSSFLLDQDRLAGEMNAAGGYKAGGEGIVQANLLGVQMDARGLAVATQSGSMTAHGQIKGLDTGFNADIAHEGYLGANAVAGASVDGLQFAGGSANLDAGYERNVNIKGGVGEVGLIGAKLTSNTEGRFVTHGGGEAGFGYFGVGGEFEGGGRGKEHSQYGIGVGMDSRGLNVFGGGNTVVKGGAVIKGTGGIGGAEYKKTEYWNTPT</sequence>
<keyword evidence="2" id="KW-1185">Reference proteome</keyword>
<name>A0AAW1D3V3_9HEMI</name>
<accession>A0AAW1D3V3</accession>
<proteinExistence type="predicted"/>
<protein>
    <submittedName>
        <fullName evidence="1">Uncharacterized protein</fullName>
    </submittedName>
</protein>
<dbReference type="EMBL" id="JAPXFL010000006">
    <property type="protein sequence ID" value="KAK9505411.1"/>
    <property type="molecule type" value="Genomic_DNA"/>
</dbReference>
<gene>
    <name evidence="1" type="ORF">O3M35_009476</name>
</gene>
<comment type="caution">
    <text evidence="1">The sequence shown here is derived from an EMBL/GenBank/DDBJ whole genome shotgun (WGS) entry which is preliminary data.</text>
</comment>
<organism evidence="1 2">
    <name type="scientific">Rhynocoris fuscipes</name>
    <dbReference type="NCBI Taxonomy" id="488301"/>
    <lineage>
        <taxon>Eukaryota</taxon>
        <taxon>Metazoa</taxon>
        <taxon>Ecdysozoa</taxon>
        <taxon>Arthropoda</taxon>
        <taxon>Hexapoda</taxon>
        <taxon>Insecta</taxon>
        <taxon>Pterygota</taxon>
        <taxon>Neoptera</taxon>
        <taxon>Paraneoptera</taxon>
        <taxon>Hemiptera</taxon>
        <taxon>Heteroptera</taxon>
        <taxon>Panheteroptera</taxon>
        <taxon>Cimicomorpha</taxon>
        <taxon>Reduviidae</taxon>
        <taxon>Harpactorinae</taxon>
        <taxon>Harpactorini</taxon>
        <taxon>Rhynocoris</taxon>
    </lineage>
</organism>
<dbReference type="AlphaFoldDB" id="A0AAW1D3V3"/>
<evidence type="ECO:0000313" key="2">
    <source>
        <dbReference type="Proteomes" id="UP001461498"/>
    </source>
</evidence>